<evidence type="ECO:0000313" key="3">
    <source>
        <dbReference type="EMBL" id="CTR10611.1"/>
    </source>
</evidence>
<evidence type="ECO:0000256" key="1">
    <source>
        <dbReference type="SAM" id="MobiDB-lite"/>
    </source>
</evidence>
<gene>
    <name evidence="3" type="primary">FGENESH: predicted gene_14.22</name>
    <name evidence="3" type="ORF">BN2166_0064720</name>
</gene>
<feature type="compositionally biased region" description="Low complexity" evidence="1">
    <location>
        <begin position="360"/>
        <end position="373"/>
    </location>
</feature>
<organism evidence="3 4">
    <name type="scientific">Rhodotorula toruloides</name>
    <name type="common">Yeast</name>
    <name type="synonym">Rhodosporidium toruloides</name>
    <dbReference type="NCBI Taxonomy" id="5286"/>
    <lineage>
        <taxon>Eukaryota</taxon>
        <taxon>Fungi</taxon>
        <taxon>Dikarya</taxon>
        <taxon>Basidiomycota</taxon>
        <taxon>Pucciniomycotina</taxon>
        <taxon>Microbotryomycetes</taxon>
        <taxon>Sporidiobolales</taxon>
        <taxon>Sporidiobolaceae</taxon>
        <taxon>Rhodotorula</taxon>
    </lineage>
</organism>
<dbReference type="SUPFAM" id="SSF81383">
    <property type="entry name" value="F-box domain"/>
    <property type="match status" value="1"/>
</dbReference>
<name>A0A0K3CTR1_RHOTO</name>
<dbReference type="Proteomes" id="UP000199069">
    <property type="component" value="Unassembled WGS sequence"/>
</dbReference>
<dbReference type="CDD" id="cd09917">
    <property type="entry name" value="F-box_SF"/>
    <property type="match status" value="1"/>
</dbReference>
<feature type="region of interest" description="Disordered" evidence="1">
    <location>
        <begin position="357"/>
        <end position="392"/>
    </location>
</feature>
<dbReference type="EMBL" id="CWKI01000014">
    <property type="protein sequence ID" value="CTR10611.1"/>
    <property type="molecule type" value="Genomic_DNA"/>
</dbReference>
<keyword evidence="4" id="KW-1185">Reference proteome</keyword>
<accession>A0A0K3CTR1</accession>
<dbReference type="AlphaFoldDB" id="A0A0K3CTR1"/>
<reference evidence="3 4" key="1">
    <citation type="submission" date="2015-07" db="EMBL/GenBank/DDBJ databases">
        <authorList>
            <person name="Cajimat M.N.B."/>
            <person name="Milazzo M.L."/>
            <person name="Fulhorst C.F."/>
        </authorList>
    </citation>
    <scope>NUCLEOTIDE SEQUENCE [LARGE SCALE GENOMIC DNA]</scope>
    <source>
        <strain evidence="3">Single colony</strain>
    </source>
</reference>
<evidence type="ECO:0000313" key="4">
    <source>
        <dbReference type="Proteomes" id="UP000199069"/>
    </source>
</evidence>
<proteinExistence type="predicted"/>
<evidence type="ECO:0000259" key="2">
    <source>
        <dbReference type="Pfam" id="PF12937"/>
    </source>
</evidence>
<dbReference type="InterPro" id="IPR001810">
    <property type="entry name" value="F-box_dom"/>
</dbReference>
<dbReference type="Pfam" id="PF12937">
    <property type="entry name" value="F-box-like"/>
    <property type="match status" value="1"/>
</dbReference>
<dbReference type="InterPro" id="IPR036047">
    <property type="entry name" value="F-box-like_dom_sf"/>
</dbReference>
<feature type="domain" description="F-box" evidence="2">
    <location>
        <begin position="17"/>
        <end position="64"/>
    </location>
</feature>
<feature type="compositionally biased region" description="Basic residues" evidence="1">
    <location>
        <begin position="379"/>
        <end position="388"/>
    </location>
</feature>
<sequence length="777" mass="88388">MTRKRRNGKAKRAPAPRLPAELVEYIVGFLDPSERPRCLARLSRVSRHFRKTTQWLLYERICIRFEDVEEHRGANWPYEGKKREKWDSSPLWRLGASSVKCLATLRDSFSLAEMWLSLPVRIFTPSGHAPSSRYHELELPEEMPNLQVLDWRSSLSFDADTSTMSDYGEEHAARRSGFPPAGLHHLSLANFSGLYSSPPAAITHLSLHHQLSSPDFVQLCQYVARSLVHLTLDFYCDAPLPKADELALGPTDAPLSSLTQLKTMTVVLRRYSTRQDTPQPDYPHGSFKADFRRLCALIGTLPKTNPVVPTLRLPPIFPIKRRQEDRIFWRTTLQVWEEQGRCSEECIILVDLPKRPSTESPGQAASSAPPAFSCDRMARSRRQKRQKPRLPPQALPTELVEHIVGYLEPDERRCALARLIRVSKGFLASAQWLLYERIQVQFDNVEQPREEGDRPSLFEGSYSDNSGWESPFWTVTRGSAACLGMLSKTARLAALVRRFEARGPQGSWRASAILWPTDYNLLDRALAALAPHIQHLTVRVALLCPQGRFPSSFFYIAFYHKLQLPCKMPRLTNLDWRSDVSIGMRGQDFSGPNPLPFPSLRSLALGDISLSSSFTPAVLIGFPTLALTHLALHYRLQDKHLAGLCQLVAPTLTSLVLDYYHCAPRDYWHEKAYGDDNLPFLPLRRLKSVTVVLRHQTTELNVIGGFVSWPTAGEATFQADFDHLCDLLGTLPRENPVVPKLRLPPLIPAHFRELDHEFWTKVFKERKKPERADQARQ</sequence>
<protein>
    <submittedName>
        <fullName evidence="3">FGENESH: predicted gene_14.22 protein</fullName>
    </submittedName>
</protein>